<sequence length="73" mass="8193">MSVPPYQRCPDLEKFDEYLAFEEPLDDDEATVLTDGVDDLDIDEEDAATGAMQVDGKDDDADEDEEYNLEDDA</sequence>
<evidence type="ECO:0000313" key="2">
    <source>
        <dbReference type="EMBL" id="MCE3052097.1"/>
    </source>
</evidence>
<feature type="compositionally biased region" description="Acidic residues" evidence="1">
    <location>
        <begin position="57"/>
        <end position="73"/>
    </location>
</feature>
<reference evidence="2 3" key="1">
    <citation type="journal article" date="2021" name="BMC Genomics">
        <title>Datura genome reveals duplications of psychoactive alkaloid biosynthetic genes and high mutation rate following tissue culture.</title>
        <authorList>
            <person name="Rajewski A."/>
            <person name="Carter-House D."/>
            <person name="Stajich J."/>
            <person name="Litt A."/>
        </authorList>
    </citation>
    <scope>NUCLEOTIDE SEQUENCE [LARGE SCALE GENOMIC DNA]</scope>
    <source>
        <strain evidence="2">AR-01</strain>
    </source>
</reference>
<name>A0ABS8WRI9_DATST</name>
<comment type="caution">
    <text evidence="2">The sequence shown here is derived from an EMBL/GenBank/DDBJ whole genome shotgun (WGS) entry which is preliminary data.</text>
</comment>
<evidence type="ECO:0000313" key="3">
    <source>
        <dbReference type="Proteomes" id="UP000823775"/>
    </source>
</evidence>
<dbReference type="Proteomes" id="UP000823775">
    <property type="component" value="Unassembled WGS sequence"/>
</dbReference>
<feature type="region of interest" description="Disordered" evidence="1">
    <location>
        <begin position="46"/>
        <end position="73"/>
    </location>
</feature>
<accession>A0ABS8WRI9</accession>
<dbReference type="EMBL" id="JACEIK010009209">
    <property type="protein sequence ID" value="MCE3052097.1"/>
    <property type="molecule type" value="Genomic_DNA"/>
</dbReference>
<gene>
    <name evidence="2" type="ORF">HAX54_051586</name>
</gene>
<proteinExistence type="predicted"/>
<protein>
    <submittedName>
        <fullName evidence="2">Uncharacterized protein</fullName>
    </submittedName>
</protein>
<keyword evidence="3" id="KW-1185">Reference proteome</keyword>
<organism evidence="2 3">
    <name type="scientific">Datura stramonium</name>
    <name type="common">Jimsonweed</name>
    <name type="synonym">Common thornapple</name>
    <dbReference type="NCBI Taxonomy" id="4076"/>
    <lineage>
        <taxon>Eukaryota</taxon>
        <taxon>Viridiplantae</taxon>
        <taxon>Streptophyta</taxon>
        <taxon>Embryophyta</taxon>
        <taxon>Tracheophyta</taxon>
        <taxon>Spermatophyta</taxon>
        <taxon>Magnoliopsida</taxon>
        <taxon>eudicotyledons</taxon>
        <taxon>Gunneridae</taxon>
        <taxon>Pentapetalae</taxon>
        <taxon>asterids</taxon>
        <taxon>lamiids</taxon>
        <taxon>Solanales</taxon>
        <taxon>Solanaceae</taxon>
        <taxon>Solanoideae</taxon>
        <taxon>Datureae</taxon>
        <taxon>Datura</taxon>
    </lineage>
</organism>
<evidence type="ECO:0000256" key="1">
    <source>
        <dbReference type="SAM" id="MobiDB-lite"/>
    </source>
</evidence>